<feature type="transmembrane region" description="Helical" evidence="1">
    <location>
        <begin position="55"/>
        <end position="79"/>
    </location>
</feature>
<keyword evidence="1" id="KW-0812">Transmembrane</keyword>
<evidence type="ECO:0008006" key="4">
    <source>
        <dbReference type="Google" id="ProtNLM"/>
    </source>
</evidence>
<proteinExistence type="predicted"/>
<protein>
    <recommendedName>
        <fullName evidence="4">ABC transporter permease</fullName>
    </recommendedName>
</protein>
<keyword evidence="1" id="KW-1133">Transmembrane helix</keyword>
<reference evidence="3" key="1">
    <citation type="submission" date="2022-12" db="EMBL/GenBank/DDBJ databases">
        <authorList>
            <person name="Mo P."/>
        </authorList>
    </citation>
    <scope>NUCLEOTIDE SEQUENCE [LARGE SCALE GENOMIC DNA]</scope>
    <source>
        <strain evidence="3">HUAS 3-15</strain>
    </source>
</reference>
<keyword evidence="3" id="KW-1185">Reference proteome</keyword>
<evidence type="ECO:0000256" key="1">
    <source>
        <dbReference type="SAM" id="Phobius"/>
    </source>
</evidence>
<feature type="transmembrane region" description="Helical" evidence="1">
    <location>
        <begin position="86"/>
        <end position="109"/>
    </location>
</feature>
<sequence>MTSIPMRVGPSRLKDASLALLALPLLGVVLPFAVFYFTLCLGSGPGAGDDGDGRIWAFLGIGMIAGPVAALVASIVVVVRSWRSGYRFLTVAAAISPFGPAVLASGVLWR</sequence>
<dbReference type="Proteomes" id="UP001212821">
    <property type="component" value="Chromosome"/>
</dbReference>
<dbReference type="EMBL" id="CP115450">
    <property type="protein sequence ID" value="WBP88437.1"/>
    <property type="molecule type" value="Genomic_DNA"/>
</dbReference>
<accession>A0ABY7Q747</accession>
<organism evidence="2 3">
    <name type="scientific">Kitasatospora cathayae</name>
    <dbReference type="NCBI Taxonomy" id="3004092"/>
    <lineage>
        <taxon>Bacteria</taxon>
        <taxon>Bacillati</taxon>
        <taxon>Actinomycetota</taxon>
        <taxon>Actinomycetes</taxon>
        <taxon>Kitasatosporales</taxon>
        <taxon>Streptomycetaceae</taxon>
        <taxon>Kitasatospora</taxon>
    </lineage>
</organism>
<evidence type="ECO:0000313" key="2">
    <source>
        <dbReference type="EMBL" id="WBP88437.1"/>
    </source>
</evidence>
<name>A0ABY7Q747_9ACTN</name>
<dbReference type="RefSeq" id="WP_270146496.1">
    <property type="nucleotide sequence ID" value="NZ_CP115450.1"/>
</dbReference>
<gene>
    <name evidence="2" type="ORF">O1G21_23080</name>
</gene>
<keyword evidence="1" id="KW-0472">Membrane</keyword>
<evidence type="ECO:0000313" key="3">
    <source>
        <dbReference type="Proteomes" id="UP001212821"/>
    </source>
</evidence>